<organism evidence="2 3">
    <name type="scientific">Candidatus Taylorbacteria bacterium RIFCSPLOWO2_12_FULL_43_20</name>
    <dbReference type="NCBI Taxonomy" id="1802332"/>
    <lineage>
        <taxon>Bacteria</taxon>
        <taxon>Candidatus Tayloriibacteriota</taxon>
    </lineage>
</organism>
<gene>
    <name evidence="2" type="ORF">A3G52_04460</name>
</gene>
<reference evidence="2 3" key="1">
    <citation type="journal article" date="2016" name="Nat. Commun.">
        <title>Thousands of microbial genomes shed light on interconnected biogeochemical processes in an aquifer system.</title>
        <authorList>
            <person name="Anantharaman K."/>
            <person name="Brown C.T."/>
            <person name="Hug L.A."/>
            <person name="Sharon I."/>
            <person name="Castelle C.J."/>
            <person name="Probst A.J."/>
            <person name="Thomas B.C."/>
            <person name="Singh A."/>
            <person name="Wilkins M.J."/>
            <person name="Karaoz U."/>
            <person name="Brodie E.L."/>
            <person name="Williams K.H."/>
            <person name="Hubbard S.S."/>
            <person name="Banfield J.F."/>
        </authorList>
    </citation>
    <scope>NUCLEOTIDE SEQUENCE [LARGE SCALE GENOMIC DNA]</scope>
</reference>
<dbReference type="AlphaFoldDB" id="A0A1G2P454"/>
<name>A0A1G2P454_9BACT</name>
<protein>
    <submittedName>
        <fullName evidence="2">Uncharacterized protein</fullName>
    </submittedName>
</protein>
<sequence length="76" mass="8122">MGKTLREVDDNGNKANEGIVSSATGFGRAKTMIPSSSGGRQLITTPSGRMAMRKAKSPPTTIKTRPERLFVGQSTR</sequence>
<comment type="caution">
    <text evidence="2">The sequence shown here is derived from an EMBL/GenBank/DDBJ whole genome shotgun (WGS) entry which is preliminary data.</text>
</comment>
<proteinExistence type="predicted"/>
<evidence type="ECO:0000313" key="3">
    <source>
        <dbReference type="Proteomes" id="UP000177269"/>
    </source>
</evidence>
<feature type="compositionally biased region" description="Polar residues" evidence="1">
    <location>
        <begin position="33"/>
        <end position="47"/>
    </location>
</feature>
<feature type="region of interest" description="Disordered" evidence="1">
    <location>
        <begin position="26"/>
        <end position="76"/>
    </location>
</feature>
<dbReference type="Proteomes" id="UP000177269">
    <property type="component" value="Unassembled WGS sequence"/>
</dbReference>
<evidence type="ECO:0000256" key="1">
    <source>
        <dbReference type="SAM" id="MobiDB-lite"/>
    </source>
</evidence>
<evidence type="ECO:0000313" key="2">
    <source>
        <dbReference type="EMBL" id="OHA43043.1"/>
    </source>
</evidence>
<dbReference type="EMBL" id="MHSK01000001">
    <property type="protein sequence ID" value="OHA43043.1"/>
    <property type="molecule type" value="Genomic_DNA"/>
</dbReference>
<accession>A0A1G2P454</accession>